<reference evidence="3" key="1">
    <citation type="submission" date="2018-05" db="EMBL/GenBank/DDBJ databases">
        <authorList>
            <person name="Lanie J.A."/>
            <person name="Ng W.-L."/>
            <person name="Kazmierczak K.M."/>
            <person name="Andrzejewski T.M."/>
            <person name="Davidsen T.M."/>
            <person name="Wayne K.J."/>
            <person name="Tettelin H."/>
            <person name="Glass J.I."/>
            <person name="Rusch D."/>
            <person name="Podicherti R."/>
            <person name="Tsui H.-C.T."/>
            <person name="Winkler M.E."/>
        </authorList>
    </citation>
    <scope>NUCLEOTIDE SEQUENCE</scope>
</reference>
<evidence type="ECO:0000259" key="2">
    <source>
        <dbReference type="Pfam" id="PF01551"/>
    </source>
</evidence>
<dbReference type="EMBL" id="UINC01010967">
    <property type="protein sequence ID" value="SVA48583.1"/>
    <property type="molecule type" value="Genomic_DNA"/>
</dbReference>
<keyword evidence="1" id="KW-0812">Transmembrane</keyword>
<protein>
    <recommendedName>
        <fullName evidence="2">M23ase beta-sheet core domain-containing protein</fullName>
    </recommendedName>
</protein>
<dbReference type="SUPFAM" id="SSF51261">
    <property type="entry name" value="Duplicated hybrid motif"/>
    <property type="match status" value="1"/>
</dbReference>
<dbReference type="PANTHER" id="PTHR21666">
    <property type="entry name" value="PEPTIDASE-RELATED"/>
    <property type="match status" value="1"/>
</dbReference>
<dbReference type="GO" id="GO:0004222">
    <property type="term" value="F:metalloendopeptidase activity"/>
    <property type="evidence" value="ECO:0007669"/>
    <property type="project" value="TreeGrafter"/>
</dbReference>
<feature type="transmembrane region" description="Helical" evidence="1">
    <location>
        <begin position="29"/>
        <end position="50"/>
    </location>
</feature>
<feature type="domain" description="M23ase beta-sheet core" evidence="2">
    <location>
        <begin position="149"/>
        <end position="243"/>
    </location>
</feature>
<organism evidence="3">
    <name type="scientific">marine metagenome</name>
    <dbReference type="NCBI Taxonomy" id="408172"/>
    <lineage>
        <taxon>unclassified sequences</taxon>
        <taxon>metagenomes</taxon>
        <taxon>ecological metagenomes</taxon>
    </lineage>
</organism>
<evidence type="ECO:0000256" key="1">
    <source>
        <dbReference type="SAM" id="Phobius"/>
    </source>
</evidence>
<keyword evidence="1" id="KW-1133">Transmembrane helix</keyword>
<keyword evidence="1" id="KW-0472">Membrane</keyword>
<dbReference type="InterPro" id="IPR050570">
    <property type="entry name" value="Cell_wall_metabolism_enzyme"/>
</dbReference>
<dbReference type="InterPro" id="IPR016047">
    <property type="entry name" value="M23ase_b-sheet_dom"/>
</dbReference>
<dbReference type="AlphaFoldDB" id="A0A381W9I3"/>
<dbReference type="Gene3D" id="2.70.70.10">
    <property type="entry name" value="Glucose Permease (Domain IIA)"/>
    <property type="match status" value="1"/>
</dbReference>
<dbReference type="CDD" id="cd12797">
    <property type="entry name" value="M23_peptidase"/>
    <property type="match status" value="1"/>
</dbReference>
<evidence type="ECO:0000313" key="3">
    <source>
        <dbReference type="EMBL" id="SVA48583.1"/>
    </source>
</evidence>
<dbReference type="InterPro" id="IPR011055">
    <property type="entry name" value="Dup_hybrid_motif"/>
</dbReference>
<proteinExistence type="predicted"/>
<name>A0A381W9I3_9ZZZZ</name>
<dbReference type="Pfam" id="PF01551">
    <property type="entry name" value="Peptidase_M23"/>
    <property type="match status" value="1"/>
</dbReference>
<accession>A0A381W9I3</accession>
<sequence>MKPSRYTFLIVPDHDGKNRQFSISRNGTLILIFSIIGIISSMIVALFIFGPKAFDHQRMKNRYSEVIEERTEVLELYRDLERMKQMELVVQKALGSYLGESESADGKLVETMDDQAIRSGYLDNVPSILPVSGVVTQNMINNNEGDISKHLGVDIAIAIGEPILASASGQVVFSGWTPELGNLVVIYHNNEYFTYYGHNELIMVKSYEKVQLGDVIATSGNSGISSGPHLHFEIWKVGDPVDPLLYFPELNQSNISVE</sequence>
<gene>
    <name evidence="3" type="ORF">METZ01_LOCUS101437</name>
</gene>
<dbReference type="PANTHER" id="PTHR21666:SF270">
    <property type="entry name" value="MUREIN HYDROLASE ACTIVATOR ENVC"/>
    <property type="match status" value="1"/>
</dbReference>